<sequence length="518" mass="56282">MCASEAKSIVIHPKYTGAMPVQDDQWRSFSRWYDPYLSADRIARYLTESGESLAADFFTTHPDAAAQRWSLAEVYAFLAGRGGDKRIPRLFPLAAERGPARLLHTRHVEIPDVGAKLDIDKDRGADLVVHTWDPCDGRGAVAIGYPVRESPAAVTKEAADRLLGMSGVSAVAVLTGFDAPIRVGYATRQPGLWVADGRLTHEVDSVGISTERFGWGDLSNLLQTSLPYWPVGLRDRDAMLAWRPGDPPREVTVALSECDPRALAKAVADPSPTVRDIIDRVTSHIESFLIEICESHNERYAALPSLNVAAVPARPEPSSDITHGEAALLLHQRAHDQHSPTTLLIETIPAKTVVSSVRHVDPTGPLAELWLARLEAASAPQELGFRLLDHTLNGGPGPVEFLAHPSLPDSWIARQTDTVVHTIGTSVPATGRMVHAYVTKASAFFRDSSGAIWPIPAHSCSPVEDPSRTLARTLTILSIDAGADVNDETHAINPTILARVQDGYPIDLHLESSTRHTK</sequence>
<name>A0A100WQG6_MYCFO</name>
<gene>
    <name evidence="1" type="ORF">RMCFA_2659</name>
</gene>
<evidence type="ECO:0000313" key="2">
    <source>
        <dbReference type="Proteomes" id="UP000069705"/>
    </source>
</evidence>
<dbReference type="Proteomes" id="UP000069705">
    <property type="component" value="Unassembled WGS sequence"/>
</dbReference>
<comment type="caution">
    <text evidence="1">The sequence shown here is derived from an EMBL/GenBank/DDBJ whole genome shotgun (WGS) entry which is preliminary data.</text>
</comment>
<organism evidence="1 2">
    <name type="scientific">Mycolicibacterium fortuitum subsp. acetamidolyticum</name>
    <dbReference type="NCBI Taxonomy" id="144550"/>
    <lineage>
        <taxon>Bacteria</taxon>
        <taxon>Bacillati</taxon>
        <taxon>Actinomycetota</taxon>
        <taxon>Actinomycetes</taxon>
        <taxon>Mycobacteriales</taxon>
        <taxon>Mycobacteriaceae</taxon>
        <taxon>Mycolicibacterium</taxon>
    </lineage>
</organism>
<protein>
    <submittedName>
        <fullName evidence="1">Uncharacterized protein</fullName>
    </submittedName>
</protein>
<reference evidence="1 2" key="1">
    <citation type="journal article" date="2016" name="Genome Announc.">
        <title>Draft Genome Sequences of Five Rapidly Growing Mycobacterium Species, M. thermoresistibile, M. fortuitum subsp. acetamidolyticum, M. canariasense, M. brisbanense, and M. novocastrense.</title>
        <authorList>
            <person name="Katahira K."/>
            <person name="Ogura Y."/>
            <person name="Gotoh Y."/>
            <person name="Hayashi T."/>
        </authorList>
    </citation>
    <scope>NUCLEOTIDE SEQUENCE [LARGE SCALE GENOMIC DNA]</scope>
    <source>
        <strain evidence="1 2">JCM6368</strain>
    </source>
</reference>
<proteinExistence type="predicted"/>
<accession>A0A100WQG6</accession>
<reference evidence="2" key="2">
    <citation type="submission" date="2016-02" db="EMBL/GenBank/DDBJ databases">
        <title>Draft genome sequence of five rapidly growing Mycobacterium species.</title>
        <authorList>
            <person name="Katahira K."/>
            <person name="Gotou Y."/>
            <person name="Iida K."/>
            <person name="Ogura Y."/>
            <person name="Hayashi T."/>
        </authorList>
    </citation>
    <scope>NUCLEOTIDE SEQUENCE [LARGE SCALE GENOMIC DNA]</scope>
    <source>
        <strain evidence="2">JCM6368</strain>
    </source>
</reference>
<dbReference type="EMBL" id="BCSZ01000025">
    <property type="protein sequence ID" value="GAT02547.1"/>
    <property type="molecule type" value="Genomic_DNA"/>
</dbReference>
<evidence type="ECO:0000313" key="1">
    <source>
        <dbReference type="EMBL" id="GAT02547.1"/>
    </source>
</evidence>
<dbReference type="AlphaFoldDB" id="A0A100WQG6"/>